<dbReference type="Gene3D" id="1.10.10.10">
    <property type="entry name" value="Winged helix-like DNA-binding domain superfamily/Winged helix DNA-binding domain"/>
    <property type="match status" value="1"/>
</dbReference>
<dbReference type="SUPFAM" id="SSF48008">
    <property type="entry name" value="GntR ligand-binding domain-like"/>
    <property type="match status" value="1"/>
</dbReference>
<dbReference type="PANTHER" id="PTHR43537:SF45">
    <property type="entry name" value="GNTR FAMILY REGULATORY PROTEIN"/>
    <property type="match status" value="1"/>
</dbReference>
<dbReference type="STRING" id="658057.SAMN04488032_11180"/>
<dbReference type="InterPro" id="IPR008920">
    <property type="entry name" value="TF_FadR/GntR_C"/>
</dbReference>
<dbReference type="Pfam" id="PF00392">
    <property type="entry name" value="GntR"/>
    <property type="match status" value="1"/>
</dbReference>
<dbReference type="InterPro" id="IPR011711">
    <property type="entry name" value="GntR_C"/>
</dbReference>
<keyword evidence="2" id="KW-0238">DNA-binding</keyword>
<sequence>MNTKNGILSDIFKTDRSGAAPGKLRKTSISQQVYETLRERIILLELKPGQNLSRAEIAESYGVSQTPVRDAMLRLEEEGLLVVFPQSKTEVARIDVDQARETQFLRMSLEIEISKQLALSDQDEAIEEAQVILRRQKSAYDAADLVYFEELDRAFHFALFKAARMETLWSLISERSGQIDRLRTLNLPDAGKANEVIEAHSAIIAAIKDHDAERAEKNVRIHLSGTLGQLSQIMARNPEYF</sequence>
<dbReference type="AlphaFoldDB" id="A0A1Y5TEX0"/>
<dbReference type="Pfam" id="PF07729">
    <property type="entry name" value="FCD"/>
    <property type="match status" value="1"/>
</dbReference>
<reference evidence="5 6" key="1">
    <citation type="submission" date="2017-03" db="EMBL/GenBank/DDBJ databases">
        <authorList>
            <person name="Afonso C.L."/>
            <person name="Miller P.J."/>
            <person name="Scott M.A."/>
            <person name="Spackman E."/>
            <person name="Goraichik I."/>
            <person name="Dimitrov K.M."/>
            <person name="Suarez D.L."/>
            <person name="Swayne D.E."/>
        </authorList>
    </citation>
    <scope>NUCLEOTIDE SEQUENCE [LARGE SCALE GENOMIC DNA]</scope>
    <source>
        <strain evidence="5 6">CECT 7971</strain>
    </source>
</reference>
<dbReference type="Proteomes" id="UP000193307">
    <property type="component" value="Unassembled WGS sequence"/>
</dbReference>
<dbReference type="SMART" id="SM00895">
    <property type="entry name" value="FCD"/>
    <property type="match status" value="1"/>
</dbReference>
<evidence type="ECO:0000313" key="5">
    <source>
        <dbReference type="EMBL" id="SLN58743.1"/>
    </source>
</evidence>
<dbReference type="Gene3D" id="1.20.120.530">
    <property type="entry name" value="GntR ligand-binding domain-like"/>
    <property type="match status" value="1"/>
</dbReference>
<dbReference type="RefSeq" id="WP_085850140.1">
    <property type="nucleotide sequence ID" value="NZ_FNZV01000011.1"/>
</dbReference>
<feature type="domain" description="HTH gntR-type" evidence="4">
    <location>
        <begin position="27"/>
        <end position="94"/>
    </location>
</feature>
<keyword evidence="1" id="KW-0805">Transcription regulation</keyword>
<dbReference type="InterPro" id="IPR036390">
    <property type="entry name" value="WH_DNA-bd_sf"/>
</dbReference>
<evidence type="ECO:0000313" key="6">
    <source>
        <dbReference type="Proteomes" id="UP000193307"/>
    </source>
</evidence>
<evidence type="ECO:0000259" key="4">
    <source>
        <dbReference type="PROSITE" id="PS50949"/>
    </source>
</evidence>
<dbReference type="PROSITE" id="PS50949">
    <property type="entry name" value="HTH_GNTR"/>
    <property type="match status" value="1"/>
</dbReference>
<dbReference type="OrthoDB" id="8638122at2"/>
<dbReference type="GO" id="GO:0003677">
    <property type="term" value="F:DNA binding"/>
    <property type="evidence" value="ECO:0007669"/>
    <property type="project" value="UniProtKB-KW"/>
</dbReference>
<dbReference type="CDD" id="cd07377">
    <property type="entry name" value="WHTH_GntR"/>
    <property type="match status" value="1"/>
</dbReference>
<accession>A0A1Y5TEX0</accession>
<proteinExistence type="predicted"/>
<keyword evidence="3" id="KW-0804">Transcription</keyword>
<organism evidence="5 6">
    <name type="scientific">Pacificibacter marinus</name>
    <dbReference type="NCBI Taxonomy" id="658057"/>
    <lineage>
        <taxon>Bacteria</taxon>
        <taxon>Pseudomonadati</taxon>
        <taxon>Pseudomonadota</taxon>
        <taxon>Alphaproteobacteria</taxon>
        <taxon>Rhodobacterales</taxon>
        <taxon>Roseobacteraceae</taxon>
        <taxon>Pacificibacter</taxon>
    </lineage>
</organism>
<gene>
    <name evidence="5" type="primary">ydfH_8</name>
    <name evidence="5" type="ORF">PAM7971_03036</name>
</gene>
<dbReference type="InterPro" id="IPR000524">
    <property type="entry name" value="Tscrpt_reg_HTH_GntR"/>
</dbReference>
<dbReference type="InterPro" id="IPR036388">
    <property type="entry name" value="WH-like_DNA-bd_sf"/>
</dbReference>
<name>A0A1Y5TEX0_9RHOB</name>
<evidence type="ECO:0000256" key="2">
    <source>
        <dbReference type="ARBA" id="ARBA00023125"/>
    </source>
</evidence>
<dbReference type="EMBL" id="FWFW01000011">
    <property type="protein sequence ID" value="SLN58743.1"/>
    <property type="molecule type" value="Genomic_DNA"/>
</dbReference>
<keyword evidence="6" id="KW-1185">Reference proteome</keyword>
<protein>
    <submittedName>
        <fullName evidence="5">Putative HTH-type transcriptional regulator YdfH</fullName>
    </submittedName>
</protein>
<dbReference type="SUPFAM" id="SSF46785">
    <property type="entry name" value="Winged helix' DNA-binding domain"/>
    <property type="match status" value="1"/>
</dbReference>
<dbReference type="PANTHER" id="PTHR43537">
    <property type="entry name" value="TRANSCRIPTIONAL REGULATOR, GNTR FAMILY"/>
    <property type="match status" value="1"/>
</dbReference>
<dbReference type="SMART" id="SM00345">
    <property type="entry name" value="HTH_GNTR"/>
    <property type="match status" value="1"/>
</dbReference>
<evidence type="ECO:0000256" key="3">
    <source>
        <dbReference type="ARBA" id="ARBA00023163"/>
    </source>
</evidence>
<dbReference type="GO" id="GO:0003700">
    <property type="term" value="F:DNA-binding transcription factor activity"/>
    <property type="evidence" value="ECO:0007669"/>
    <property type="project" value="InterPro"/>
</dbReference>
<evidence type="ECO:0000256" key="1">
    <source>
        <dbReference type="ARBA" id="ARBA00023015"/>
    </source>
</evidence>